<protein>
    <recommendedName>
        <fullName evidence="3">Thioredoxin domain-containing protein</fullName>
    </recommendedName>
</protein>
<dbReference type="eggNOG" id="KOG0907">
    <property type="taxonomic scope" value="Eukaryota"/>
</dbReference>
<dbReference type="InterPro" id="IPR013766">
    <property type="entry name" value="Thioredoxin_domain"/>
</dbReference>
<dbReference type="AlphaFoldDB" id="M3HGE8"/>
<evidence type="ECO:0000256" key="1">
    <source>
        <dbReference type="ARBA" id="ARBA00008987"/>
    </source>
</evidence>
<organism evidence="4 5">
    <name type="scientific">Candida maltosa (strain Xu316)</name>
    <name type="common">Yeast</name>
    <dbReference type="NCBI Taxonomy" id="1245528"/>
    <lineage>
        <taxon>Eukaryota</taxon>
        <taxon>Fungi</taxon>
        <taxon>Dikarya</taxon>
        <taxon>Ascomycota</taxon>
        <taxon>Saccharomycotina</taxon>
        <taxon>Pichiomycetes</taxon>
        <taxon>Debaryomycetaceae</taxon>
        <taxon>Candida/Lodderomyces clade</taxon>
        <taxon>Candida</taxon>
    </lineage>
</organism>
<dbReference type="SUPFAM" id="SSF52833">
    <property type="entry name" value="Thioredoxin-like"/>
    <property type="match status" value="1"/>
</dbReference>
<dbReference type="OMA" id="FFDECSH"/>
<proteinExistence type="inferred from homology"/>
<dbReference type="Pfam" id="PF00085">
    <property type="entry name" value="Thioredoxin"/>
    <property type="match status" value="1"/>
</dbReference>
<name>M3HGE8_CANMX</name>
<dbReference type="HOGENOM" id="CLU_090389_14_4_1"/>
<comment type="similarity">
    <text evidence="1">Belongs to the thioredoxin family.</text>
</comment>
<feature type="domain" description="Thioredoxin" evidence="3">
    <location>
        <begin position="1"/>
        <end position="106"/>
    </location>
</feature>
<dbReference type="GO" id="GO:0045454">
    <property type="term" value="P:cell redox homeostasis"/>
    <property type="evidence" value="ECO:0007669"/>
    <property type="project" value="TreeGrafter"/>
</dbReference>
<evidence type="ECO:0000313" key="4">
    <source>
        <dbReference type="EMBL" id="EMG46342.1"/>
    </source>
</evidence>
<keyword evidence="5" id="KW-1185">Reference proteome</keyword>
<dbReference type="PANTHER" id="PTHR43601:SF3">
    <property type="entry name" value="THIOREDOXIN, MITOCHONDRIAL"/>
    <property type="match status" value="1"/>
</dbReference>
<dbReference type="InterPro" id="IPR036249">
    <property type="entry name" value="Thioredoxin-like_sf"/>
</dbReference>
<evidence type="ECO:0000259" key="3">
    <source>
        <dbReference type="PROSITE" id="PS51352"/>
    </source>
</evidence>
<dbReference type="PANTHER" id="PTHR43601">
    <property type="entry name" value="THIOREDOXIN, MITOCHONDRIAL"/>
    <property type="match status" value="1"/>
</dbReference>
<dbReference type="EMBL" id="AOGT01002042">
    <property type="protein sequence ID" value="EMG46342.1"/>
    <property type="molecule type" value="Genomic_DNA"/>
</dbReference>
<comment type="caution">
    <text evidence="4">The sequence shown here is derived from an EMBL/GenBank/DDBJ whole genome shotgun (WGS) entry which is preliminary data.</text>
</comment>
<dbReference type="CDD" id="cd02947">
    <property type="entry name" value="TRX_family"/>
    <property type="match status" value="1"/>
</dbReference>
<feature type="region of interest" description="Disordered" evidence="2">
    <location>
        <begin position="100"/>
        <end position="128"/>
    </location>
</feature>
<dbReference type="PROSITE" id="PS51352">
    <property type="entry name" value="THIOREDOXIN_2"/>
    <property type="match status" value="1"/>
</dbReference>
<feature type="compositionally biased region" description="Low complexity" evidence="2">
    <location>
        <begin position="106"/>
        <end position="128"/>
    </location>
</feature>
<gene>
    <name evidence="4" type="ORF">G210_3417</name>
</gene>
<dbReference type="OrthoDB" id="10263751at2759"/>
<evidence type="ECO:0000256" key="2">
    <source>
        <dbReference type="SAM" id="MobiDB-lite"/>
    </source>
</evidence>
<dbReference type="Proteomes" id="UP000011777">
    <property type="component" value="Unassembled WGS sequence"/>
</dbReference>
<accession>M3HGE8</accession>
<dbReference type="GO" id="GO:0005739">
    <property type="term" value="C:mitochondrion"/>
    <property type="evidence" value="ECO:0007669"/>
    <property type="project" value="TreeGrafter"/>
</dbReference>
<dbReference type="STRING" id="1245528.M3HGE8"/>
<evidence type="ECO:0000313" key="5">
    <source>
        <dbReference type="Proteomes" id="UP000011777"/>
    </source>
</evidence>
<sequence>MLQNISTKQQFSSALQNKNDMIVLDFFDECSNCSGLNDKLDEFSEMYEDRNIRFYKVNIEEDRELADDYKVSSIPTTLFFKKGKIIDKVVGPEPNEIKKVLDKDLSSSSSGTTSGTTGSTRQSHSTSS</sequence>
<dbReference type="Gene3D" id="3.40.30.10">
    <property type="entry name" value="Glutaredoxin"/>
    <property type="match status" value="1"/>
</dbReference>
<reference evidence="4 5" key="1">
    <citation type="submission" date="2013-02" db="EMBL/GenBank/DDBJ databases">
        <title>Genome sequence of Candida maltosa Xu316, a potential industrial strain for xylitol and ethanol production.</title>
        <authorList>
            <person name="Yu J."/>
            <person name="Wang Q."/>
            <person name="Geng X."/>
            <person name="Bao W."/>
            <person name="He P."/>
            <person name="Cai J."/>
        </authorList>
    </citation>
    <scope>NUCLEOTIDE SEQUENCE [LARGE SCALE GENOMIC DNA]</scope>
    <source>
        <strain evidence="5">Xu316</strain>
    </source>
</reference>